<dbReference type="InterPro" id="IPR016477">
    <property type="entry name" value="Fructo-/Ketosamine-3-kinase"/>
</dbReference>
<evidence type="ECO:0000256" key="5">
    <source>
        <dbReference type="ARBA" id="ARBA00022777"/>
    </source>
</evidence>
<reference evidence="10 11" key="1">
    <citation type="journal article" date="2008" name="Nature">
        <title>Genome analysis of the platypus reveals unique signatures of evolution.</title>
        <authorList>
            <person name="Warren W.C."/>
            <person name="Hillier L.W."/>
            <person name="Marshall Graves J.A."/>
            <person name="Birney E."/>
            <person name="Ponting C.P."/>
            <person name="Grutzner F."/>
            <person name="Belov K."/>
            <person name="Miller W."/>
            <person name="Clarke L."/>
            <person name="Chinwalla A.T."/>
            <person name="Yang S.P."/>
            <person name="Heger A."/>
            <person name="Locke D.P."/>
            <person name="Miethke P."/>
            <person name="Waters P.D."/>
            <person name="Veyrunes F."/>
            <person name="Fulton L."/>
            <person name="Fulton B."/>
            <person name="Graves T."/>
            <person name="Wallis J."/>
            <person name="Puente X.S."/>
            <person name="Lopez-Otin C."/>
            <person name="Ordonez G.R."/>
            <person name="Eichler E.E."/>
            <person name="Chen L."/>
            <person name="Cheng Z."/>
            <person name="Deakin J.E."/>
            <person name="Alsop A."/>
            <person name="Thompson K."/>
            <person name="Kirby P."/>
            <person name="Papenfuss A.T."/>
            <person name="Wakefield M.J."/>
            <person name="Olender T."/>
            <person name="Lancet D."/>
            <person name="Huttley G.A."/>
            <person name="Smit A.F."/>
            <person name="Pask A."/>
            <person name="Temple-Smith P."/>
            <person name="Batzer M.A."/>
            <person name="Walker J.A."/>
            <person name="Konkel M.K."/>
            <person name="Harris R.S."/>
            <person name="Whittington C.M."/>
            <person name="Wong E.S."/>
            <person name="Gemmell N.J."/>
            <person name="Buschiazzo E."/>
            <person name="Vargas Jentzsch I.M."/>
            <person name="Merkel A."/>
            <person name="Schmitz J."/>
            <person name="Zemann A."/>
            <person name="Churakov G."/>
            <person name="Kriegs J.O."/>
            <person name="Brosius J."/>
            <person name="Murchison E.P."/>
            <person name="Sachidanandam R."/>
            <person name="Smith C."/>
            <person name="Hannon G.J."/>
            <person name="Tsend-Ayush E."/>
            <person name="McMillan D."/>
            <person name="Attenborough R."/>
            <person name="Rens W."/>
            <person name="Ferguson-Smith M."/>
            <person name="Lefevre C.M."/>
            <person name="Sharp J.A."/>
            <person name="Nicholas K.R."/>
            <person name="Ray D.A."/>
            <person name="Kube M."/>
            <person name="Reinhardt R."/>
            <person name="Pringle T.H."/>
            <person name="Taylor J."/>
            <person name="Jones R.C."/>
            <person name="Nixon B."/>
            <person name="Dacheux J.L."/>
            <person name="Niwa H."/>
            <person name="Sekita Y."/>
            <person name="Huang X."/>
            <person name="Stark A."/>
            <person name="Kheradpour P."/>
            <person name="Kellis M."/>
            <person name="Flicek P."/>
            <person name="Chen Y."/>
            <person name="Webber C."/>
            <person name="Hardison R."/>
            <person name="Nelson J."/>
            <person name="Hallsworth-Pepin K."/>
            <person name="Delehaunty K."/>
            <person name="Markovic C."/>
            <person name="Minx P."/>
            <person name="Feng Y."/>
            <person name="Kremitzki C."/>
            <person name="Mitreva M."/>
            <person name="Glasscock J."/>
            <person name="Wylie T."/>
            <person name="Wohldmann P."/>
            <person name="Thiru P."/>
            <person name="Nhan M.N."/>
            <person name="Pohl C.S."/>
            <person name="Smith S.M."/>
            <person name="Hou S."/>
            <person name="Nefedov M."/>
            <person name="de Jong P.J."/>
            <person name="Renfree M.B."/>
            <person name="Mardis E.R."/>
            <person name="Wilson R.K."/>
        </authorList>
    </citation>
    <scope>NUCLEOTIDE SEQUENCE [LARGE SCALE GENOMIC DNA]</scope>
    <source>
        <strain evidence="10 11">Glennie</strain>
    </source>
</reference>
<evidence type="ECO:0000256" key="4">
    <source>
        <dbReference type="ARBA" id="ARBA00022741"/>
    </source>
</evidence>
<evidence type="ECO:0000313" key="11">
    <source>
        <dbReference type="Proteomes" id="UP000002279"/>
    </source>
</evidence>
<dbReference type="Gene3D" id="3.30.200.20">
    <property type="entry name" value="Phosphorylase Kinase, domain 1"/>
    <property type="match status" value="1"/>
</dbReference>
<dbReference type="GO" id="GO:0005829">
    <property type="term" value="C:cytosol"/>
    <property type="evidence" value="ECO:0007669"/>
    <property type="project" value="UniProtKB-ARBA"/>
</dbReference>
<dbReference type="Ensembl" id="ENSOANT00000066394.1">
    <property type="protein sequence ID" value="ENSOANP00000039610.1"/>
    <property type="gene ID" value="ENSOANG00000038206.1"/>
</dbReference>
<dbReference type="GeneTree" id="ENSGT00390000005730"/>
<proteinExistence type="inferred from homology"/>
<comment type="catalytic activity">
    <reaction evidence="7">
        <text>N(6)-D-ribulosyl-L-lysyl-[protein] + ATP = N(6)-(3-O-phospho-D-ribulosyl)-L-lysyl-[protein] + ADP + H(+)</text>
        <dbReference type="Rhea" id="RHEA:48432"/>
        <dbReference type="Rhea" id="RHEA-COMP:12103"/>
        <dbReference type="Rhea" id="RHEA-COMP:12104"/>
        <dbReference type="ChEBI" id="CHEBI:15378"/>
        <dbReference type="ChEBI" id="CHEBI:30616"/>
        <dbReference type="ChEBI" id="CHEBI:90418"/>
        <dbReference type="ChEBI" id="CHEBI:90420"/>
        <dbReference type="ChEBI" id="CHEBI:456216"/>
        <dbReference type="EC" id="2.7.1.172"/>
    </reaction>
    <physiologicalReaction direction="left-to-right" evidence="7">
        <dbReference type="Rhea" id="RHEA:48433"/>
    </physiologicalReaction>
</comment>
<comment type="similarity">
    <text evidence="1 9">Belongs to the fructosamine kinase family.</text>
</comment>
<dbReference type="PANTHER" id="PTHR12149:SF9">
    <property type="entry name" value="FRUCTOSAMINE-3-KINASE"/>
    <property type="match status" value="1"/>
</dbReference>
<dbReference type="OMA" id="CNRFGDE"/>
<reference evidence="10" key="2">
    <citation type="submission" date="2025-08" db="UniProtKB">
        <authorList>
            <consortium name="Ensembl"/>
        </authorList>
    </citation>
    <scope>IDENTIFICATION</scope>
    <source>
        <strain evidence="10">Glennie</strain>
    </source>
</reference>
<evidence type="ECO:0000256" key="8">
    <source>
        <dbReference type="ARBA" id="ARBA00050767"/>
    </source>
</evidence>
<dbReference type="EC" id="2.7.1.172" evidence="2"/>
<evidence type="ECO:0000256" key="2">
    <source>
        <dbReference type="ARBA" id="ARBA00011961"/>
    </source>
</evidence>
<keyword evidence="6" id="KW-0067">ATP-binding</keyword>
<comment type="catalytic activity">
    <reaction evidence="8">
        <text>N(6)-(D-psicosyl)-L-lysyl-[protein] + ATP = N(6)-(3-O-phospho-D-psicosyl)-L-lysyl-[protein] + ADP + H(+)</text>
        <dbReference type="Rhea" id="RHEA:61392"/>
        <dbReference type="Rhea" id="RHEA-COMP:15796"/>
        <dbReference type="Rhea" id="RHEA-COMP:15797"/>
        <dbReference type="ChEBI" id="CHEBI:15378"/>
        <dbReference type="ChEBI" id="CHEBI:30616"/>
        <dbReference type="ChEBI" id="CHEBI:144621"/>
        <dbReference type="ChEBI" id="CHEBI:144622"/>
        <dbReference type="ChEBI" id="CHEBI:456216"/>
    </reaction>
    <physiologicalReaction direction="left-to-right" evidence="8">
        <dbReference type="Rhea" id="RHEA:61393"/>
    </physiologicalReaction>
</comment>
<dbReference type="GO" id="GO:0030389">
    <property type="term" value="P:fructosamine metabolic process"/>
    <property type="evidence" value="ECO:0000318"/>
    <property type="project" value="GO_Central"/>
</dbReference>
<dbReference type="GO" id="GO:0005524">
    <property type="term" value="F:ATP binding"/>
    <property type="evidence" value="ECO:0007669"/>
    <property type="project" value="UniProtKB-KW"/>
</dbReference>
<keyword evidence="4" id="KW-0547">Nucleotide-binding</keyword>
<dbReference type="PANTHER" id="PTHR12149">
    <property type="entry name" value="FRUCTOSAMINE 3 KINASE-RELATED PROTEIN"/>
    <property type="match status" value="1"/>
</dbReference>
<keyword evidence="11" id="KW-1185">Reference proteome</keyword>
<dbReference type="KEGG" id="oaa:100079558"/>
<protein>
    <recommendedName>
        <fullName evidence="2">protein-ribulosamine 3-kinase</fullName>
        <ecNumber evidence="2">2.7.1.172</ecNumber>
    </recommendedName>
</protein>
<dbReference type="AlphaFoldDB" id="A0A6I8NEV8"/>
<dbReference type="GO" id="GO:0016301">
    <property type="term" value="F:kinase activity"/>
    <property type="evidence" value="ECO:0000318"/>
    <property type="project" value="GO_Central"/>
</dbReference>
<accession>A0A6I8NEV8</accession>
<evidence type="ECO:0000256" key="1">
    <source>
        <dbReference type="ARBA" id="ARBA00009460"/>
    </source>
</evidence>
<dbReference type="Pfam" id="PF03881">
    <property type="entry name" value="Fructosamin_kin"/>
    <property type="match status" value="1"/>
</dbReference>
<evidence type="ECO:0000256" key="6">
    <source>
        <dbReference type="ARBA" id="ARBA00022840"/>
    </source>
</evidence>
<dbReference type="SUPFAM" id="SSF56112">
    <property type="entry name" value="Protein kinase-like (PK-like)"/>
    <property type="match status" value="1"/>
</dbReference>
<reference evidence="10" key="3">
    <citation type="submission" date="2025-09" db="UniProtKB">
        <authorList>
            <consortium name="Ensembl"/>
        </authorList>
    </citation>
    <scope>IDENTIFICATION</scope>
    <source>
        <strain evidence="10">Glennie</strain>
    </source>
</reference>
<dbReference type="GO" id="GO:0102193">
    <property type="term" value="F:protein-ribulosamine 3-kinase activity"/>
    <property type="evidence" value="ECO:0007669"/>
    <property type="project" value="UniProtKB-EC"/>
</dbReference>
<keyword evidence="3 9" id="KW-0808">Transferase</keyword>
<sequence length="311" mass="34677">MESLLRSELKTSLVRAFGSSGGGCISHGQGYQTDRGRVFVKSNARSQAREMFEGEVASLEALRSTGILRVPQPLKVVALPGGGAALIMEYLAMRSLSSHSAALGDQIADLHLYNQKLREKVKKEEKTVGKGAGAAEPKFVDQFGFHTVTCCGYIPQVNEWQSDWPTFFARQRLQIQLDLIEKDYGDREARELWSQLQLKIPELFGDEEIVPALLHGDLWAGNMAEDDSGPMVFDPASFYGHSEFDLAISFMFGGLDSSFFSAYHRKIPQAPGFARRLQLYKVFNYVNHWNHFGSGYRGVSLGAMRKLLKSL</sequence>
<evidence type="ECO:0000256" key="9">
    <source>
        <dbReference type="PIRNR" id="PIRNR006221"/>
    </source>
</evidence>
<dbReference type="PIRSF" id="PIRSF006221">
    <property type="entry name" value="Ketosamine-3-kinase"/>
    <property type="match status" value="1"/>
</dbReference>
<dbReference type="OrthoDB" id="5772781at2759"/>
<keyword evidence="5 9" id="KW-0418">Kinase</keyword>
<dbReference type="FunFam" id="3.90.1200.10:FF:000003">
    <property type="entry name" value="fructosamine-3-kinase isoform X1"/>
    <property type="match status" value="1"/>
</dbReference>
<dbReference type="InterPro" id="IPR011009">
    <property type="entry name" value="Kinase-like_dom_sf"/>
</dbReference>
<evidence type="ECO:0000256" key="3">
    <source>
        <dbReference type="ARBA" id="ARBA00022679"/>
    </source>
</evidence>
<dbReference type="Gene3D" id="3.90.1200.10">
    <property type="match status" value="1"/>
</dbReference>
<gene>
    <name evidence="10" type="primary">LOC100079591</name>
</gene>
<dbReference type="FunFam" id="3.30.200.20:FF:000264">
    <property type="entry name" value="Protein-ribulosamine 3-kinase, chloroplastic"/>
    <property type="match status" value="1"/>
</dbReference>
<dbReference type="Bgee" id="ENSOANG00000038206">
    <property type="expression patterns" value="Expressed in cerebellum and 7 other cell types or tissues"/>
</dbReference>
<evidence type="ECO:0000256" key="7">
    <source>
        <dbReference type="ARBA" id="ARBA00048655"/>
    </source>
</evidence>
<name>A0A6I8NEV8_ORNAN</name>
<dbReference type="Proteomes" id="UP000002279">
    <property type="component" value="Chromosome 15"/>
</dbReference>
<evidence type="ECO:0000313" key="10">
    <source>
        <dbReference type="Ensembl" id="ENSOANP00000039610.1"/>
    </source>
</evidence>
<organism evidence="10 11">
    <name type="scientific">Ornithorhynchus anatinus</name>
    <name type="common">Duckbill platypus</name>
    <dbReference type="NCBI Taxonomy" id="9258"/>
    <lineage>
        <taxon>Eukaryota</taxon>
        <taxon>Metazoa</taxon>
        <taxon>Chordata</taxon>
        <taxon>Craniata</taxon>
        <taxon>Vertebrata</taxon>
        <taxon>Euteleostomi</taxon>
        <taxon>Mammalia</taxon>
        <taxon>Monotremata</taxon>
        <taxon>Ornithorhynchidae</taxon>
        <taxon>Ornithorhynchus</taxon>
    </lineage>
</organism>